<reference evidence="7 8" key="1">
    <citation type="submission" date="2021-06" db="EMBL/GenBank/DDBJ databases">
        <authorList>
            <person name="Palmer J.M."/>
        </authorList>
    </citation>
    <scope>NUCLEOTIDE SEQUENCE [LARGE SCALE GENOMIC DNA]</scope>
    <source>
        <strain evidence="7 8">XC_2019</strain>
        <tissue evidence="7">Muscle</tissue>
    </source>
</reference>
<evidence type="ECO:0000256" key="4">
    <source>
        <dbReference type="ARBA" id="ARBA00023180"/>
    </source>
</evidence>
<evidence type="ECO:0000256" key="3">
    <source>
        <dbReference type="ARBA" id="ARBA00023157"/>
    </source>
</evidence>
<gene>
    <name evidence="7" type="ORF">XENOCAPTIV_026727</name>
</gene>
<feature type="coiled-coil region" evidence="5">
    <location>
        <begin position="170"/>
        <end position="241"/>
    </location>
</feature>
<evidence type="ECO:0000256" key="5">
    <source>
        <dbReference type="SAM" id="Coils"/>
    </source>
</evidence>
<keyword evidence="8" id="KW-1185">Reference proteome</keyword>
<keyword evidence="1" id="KW-0732">Signal</keyword>
<dbReference type="Pfam" id="PF00052">
    <property type="entry name" value="Laminin_B"/>
    <property type="match status" value="1"/>
</dbReference>
<evidence type="ECO:0000313" key="8">
    <source>
        <dbReference type="Proteomes" id="UP001434883"/>
    </source>
</evidence>
<feature type="domain" description="Laminin IV type A" evidence="6">
    <location>
        <begin position="14"/>
        <end position="141"/>
    </location>
</feature>
<dbReference type="SMART" id="SM00281">
    <property type="entry name" value="LamB"/>
    <property type="match status" value="1"/>
</dbReference>
<name>A0ABV0RB70_9TELE</name>
<proteinExistence type="predicted"/>
<evidence type="ECO:0000256" key="2">
    <source>
        <dbReference type="ARBA" id="ARBA00022737"/>
    </source>
</evidence>
<dbReference type="InterPro" id="IPR000034">
    <property type="entry name" value="Laminin_IV"/>
</dbReference>
<keyword evidence="4" id="KW-0325">Glycoprotein</keyword>
<dbReference type="Proteomes" id="UP001434883">
    <property type="component" value="Unassembled WGS sequence"/>
</dbReference>
<accession>A0ABV0RB70</accession>
<evidence type="ECO:0000313" key="7">
    <source>
        <dbReference type="EMBL" id="MEQ2205399.1"/>
    </source>
</evidence>
<evidence type="ECO:0000259" key="6">
    <source>
        <dbReference type="SMART" id="SM00281"/>
    </source>
</evidence>
<sequence>EGSFYFDPFNLLGCSSCFCFGATDRCQSSDKRRGKVGLPLEAACLTVIKYILCRTSLNGQGMSLIHVASQAPLPDRLHQGRVQLLEDYFQYSYCLQGNWRHGGTNRPVSRQEFMMVLAGLVGLRIRALYFTQSQRLSLGEKCAPGFYREASGLYLGNCVPCECNECDSCAQTLLNDLEQLDIELARMKAQLDNASISGALKERLDKLEKAVSDTKEAKMKAASANNSAANTMDKLSKLRNDIDKIIVTPVNGSLSNVLQDVDQTGKEKKDLLDLSPDDVVFYVGGYPSNFTVDDEDYGQEQSGTTAIPNTDGSVLLGNDKPDNLYKPEDLTYFQASGDVLMDVCTASNPVQLIKDHYTKKVRFHMYAQLISRSESCFC</sequence>
<organism evidence="7 8">
    <name type="scientific">Xenoophorus captivus</name>
    <dbReference type="NCBI Taxonomy" id="1517983"/>
    <lineage>
        <taxon>Eukaryota</taxon>
        <taxon>Metazoa</taxon>
        <taxon>Chordata</taxon>
        <taxon>Craniata</taxon>
        <taxon>Vertebrata</taxon>
        <taxon>Euteleostomi</taxon>
        <taxon>Actinopterygii</taxon>
        <taxon>Neopterygii</taxon>
        <taxon>Teleostei</taxon>
        <taxon>Neoteleostei</taxon>
        <taxon>Acanthomorphata</taxon>
        <taxon>Ovalentaria</taxon>
        <taxon>Atherinomorphae</taxon>
        <taxon>Cyprinodontiformes</taxon>
        <taxon>Goodeidae</taxon>
        <taxon>Xenoophorus</taxon>
    </lineage>
</organism>
<feature type="non-terminal residue" evidence="7">
    <location>
        <position position="1"/>
    </location>
</feature>
<keyword evidence="2" id="KW-0677">Repeat</keyword>
<dbReference type="EMBL" id="JAHRIN010042077">
    <property type="protein sequence ID" value="MEQ2205399.1"/>
    <property type="molecule type" value="Genomic_DNA"/>
</dbReference>
<keyword evidence="3" id="KW-1015">Disulfide bond</keyword>
<comment type="caution">
    <text evidence="7">The sequence shown here is derived from an EMBL/GenBank/DDBJ whole genome shotgun (WGS) entry which is preliminary data.</text>
</comment>
<protein>
    <recommendedName>
        <fullName evidence="6">Laminin IV type A domain-containing protein</fullName>
    </recommendedName>
</protein>
<keyword evidence="5" id="KW-0175">Coiled coil</keyword>
<evidence type="ECO:0000256" key="1">
    <source>
        <dbReference type="ARBA" id="ARBA00022729"/>
    </source>
</evidence>